<keyword evidence="3" id="KW-1185">Reference proteome</keyword>
<protein>
    <recommendedName>
        <fullName evidence="1">DUF7595 domain-containing protein</fullName>
    </recommendedName>
</protein>
<evidence type="ECO:0000313" key="3">
    <source>
        <dbReference type="Proteomes" id="UP000298652"/>
    </source>
</evidence>
<dbReference type="OMA" id="DCELHSH"/>
<accession>A0A4U6UHV2</accession>
<evidence type="ECO:0000313" key="2">
    <source>
        <dbReference type="EMBL" id="TKW15638.1"/>
    </source>
</evidence>
<dbReference type="Proteomes" id="UP000298652">
    <property type="component" value="Chromosome 5"/>
</dbReference>
<dbReference type="AlphaFoldDB" id="A0A4U6UHV2"/>
<evidence type="ECO:0000259" key="1">
    <source>
        <dbReference type="Pfam" id="PF24523"/>
    </source>
</evidence>
<dbReference type="PANTHER" id="PTHR35828:SF12">
    <property type="entry name" value="OS01G0322500 PROTEIN"/>
    <property type="match status" value="1"/>
</dbReference>
<dbReference type="Gramene" id="TKW15638">
    <property type="protein sequence ID" value="TKW15638"/>
    <property type="gene ID" value="SEVIR_5G250300v2"/>
</dbReference>
<dbReference type="Pfam" id="PF24523">
    <property type="entry name" value="DUF7595"/>
    <property type="match status" value="1"/>
</dbReference>
<dbReference type="EMBL" id="CM016556">
    <property type="protein sequence ID" value="TKW15638.1"/>
    <property type="molecule type" value="Genomic_DNA"/>
</dbReference>
<reference evidence="2" key="1">
    <citation type="submission" date="2019-03" db="EMBL/GenBank/DDBJ databases">
        <title>WGS assembly of Setaria viridis.</title>
        <authorList>
            <person name="Huang P."/>
            <person name="Jenkins J."/>
            <person name="Grimwood J."/>
            <person name="Barry K."/>
            <person name="Healey A."/>
            <person name="Mamidi S."/>
            <person name="Sreedasyam A."/>
            <person name="Shu S."/>
            <person name="Feldman M."/>
            <person name="Wu J."/>
            <person name="Yu Y."/>
            <person name="Chen C."/>
            <person name="Johnson J."/>
            <person name="Rokhsar D."/>
            <person name="Baxter I."/>
            <person name="Schmutz J."/>
            <person name="Brutnell T."/>
            <person name="Kellogg E."/>
        </authorList>
    </citation>
    <scope>NUCLEOTIDE SEQUENCE [LARGE SCALE GENOMIC DNA]</scope>
</reference>
<name>A0A4U6UHV2_SETVI</name>
<proteinExistence type="predicted"/>
<feature type="domain" description="DUF7595" evidence="1">
    <location>
        <begin position="127"/>
        <end position="369"/>
    </location>
</feature>
<dbReference type="InterPro" id="IPR056016">
    <property type="entry name" value="DUF7595"/>
</dbReference>
<organism evidence="2 3">
    <name type="scientific">Setaria viridis</name>
    <name type="common">Green bristlegrass</name>
    <name type="synonym">Setaria italica subsp. viridis</name>
    <dbReference type="NCBI Taxonomy" id="4556"/>
    <lineage>
        <taxon>Eukaryota</taxon>
        <taxon>Viridiplantae</taxon>
        <taxon>Streptophyta</taxon>
        <taxon>Embryophyta</taxon>
        <taxon>Tracheophyta</taxon>
        <taxon>Spermatophyta</taxon>
        <taxon>Magnoliopsida</taxon>
        <taxon>Liliopsida</taxon>
        <taxon>Poales</taxon>
        <taxon>Poaceae</taxon>
        <taxon>PACMAD clade</taxon>
        <taxon>Panicoideae</taxon>
        <taxon>Panicodae</taxon>
        <taxon>Paniceae</taxon>
        <taxon>Cenchrinae</taxon>
        <taxon>Setaria</taxon>
    </lineage>
</organism>
<dbReference type="PANTHER" id="PTHR35828">
    <property type="entry name" value="OS08G0203800 PROTEIN-RELATED"/>
    <property type="match status" value="1"/>
</dbReference>
<gene>
    <name evidence="2" type="ORF">SEVIR_5G250300v2</name>
</gene>
<sequence length="418" mass="46590">MEPRPEKRMKTEVESRQELPDDLVLEIIARCPTIADVIRCAVASKPIRRGILHAPFLRRLRGFLTRNGNGRPPVRKLLLGLYHQIGDPHRQPPFAPASDGADLLPPSVAELAPAPDRGGGGACEFGPYLPVASRRSLLLLRRRCRNRDRDHRVERHGLYPVELSVCNPTTGERRVLPPHDVFDMSHALLDVDPIAPSSSFKLLVAALSENDPSTLYVQVFSSEGGEWGHPLACSMTSSRDDGEVSCEFAGADDGRPRPVVLGDTVHWLCTTESGGRILSWRWRGGGEREASIVKLPRGYKLGRPEKCLAVLPSAGDAAGPEALLSLIVLVRDEIEVWAREKGGAGSTRKWEWKLRHRIREASISRPANLCDGWMIGAELSCMEVSKIEVSKWEPNTELKFCPYEVDLLSYMRFMMKRF</sequence>